<feature type="region of interest" description="Disordered" evidence="6">
    <location>
        <begin position="3053"/>
        <end position="3081"/>
    </location>
</feature>
<feature type="compositionally biased region" description="Low complexity" evidence="6">
    <location>
        <begin position="1223"/>
        <end position="1238"/>
    </location>
</feature>
<accession>A0A8S9YVK8</accession>
<evidence type="ECO:0000256" key="1">
    <source>
        <dbReference type="ARBA" id="ARBA00004123"/>
    </source>
</evidence>
<feature type="compositionally biased region" description="Low complexity" evidence="6">
    <location>
        <begin position="2530"/>
        <end position="2541"/>
    </location>
</feature>
<dbReference type="InterPro" id="IPR001357">
    <property type="entry name" value="BRCT_dom"/>
</dbReference>
<evidence type="ECO:0000313" key="8">
    <source>
        <dbReference type="EMBL" id="KAF7259089.1"/>
    </source>
</evidence>
<dbReference type="OrthoDB" id="342264at2759"/>
<comment type="caution">
    <text evidence="8">The sequence shown here is derived from an EMBL/GenBank/DDBJ whole genome shotgun (WGS) entry which is preliminary data.</text>
</comment>
<feature type="domain" description="BRCT" evidence="7">
    <location>
        <begin position="1673"/>
        <end position="1746"/>
    </location>
</feature>
<feature type="compositionally biased region" description="Polar residues" evidence="6">
    <location>
        <begin position="1244"/>
        <end position="1257"/>
    </location>
</feature>
<evidence type="ECO:0000313" key="9">
    <source>
        <dbReference type="Proteomes" id="UP000822476"/>
    </source>
</evidence>
<feature type="compositionally biased region" description="Low complexity" evidence="6">
    <location>
        <begin position="3053"/>
        <end position="3066"/>
    </location>
</feature>
<feature type="region of interest" description="Disordered" evidence="6">
    <location>
        <begin position="2119"/>
        <end position="2148"/>
    </location>
</feature>
<dbReference type="CDD" id="cd17730">
    <property type="entry name" value="BRCT_PAXIP1_rpt4"/>
    <property type="match status" value="1"/>
</dbReference>
<dbReference type="PROSITE" id="PS50172">
    <property type="entry name" value="BRCT"/>
    <property type="match status" value="2"/>
</dbReference>
<feature type="compositionally biased region" description="Polar residues" evidence="6">
    <location>
        <begin position="629"/>
        <end position="645"/>
    </location>
</feature>
<dbReference type="GO" id="GO:0044666">
    <property type="term" value="C:MLL3/4 complex"/>
    <property type="evidence" value="ECO:0007669"/>
    <property type="project" value="TreeGrafter"/>
</dbReference>
<dbReference type="CDD" id="cd17744">
    <property type="entry name" value="BRCT_MDC1_rpt1"/>
    <property type="match status" value="1"/>
</dbReference>
<dbReference type="PANTHER" id="PTHR23196">
    <property type="entry name" value="PAX TRANSCRIPTION ACTIVATION DOMAIN INTERACTING PROTEIN"/>
    <property type="match status" value="1"/>
</dbReference>
<reference evidence="8" key="1">
    <citation type="submission" date="2019-07" db="EMBL/GenBank/DDBJ databases">
        <title>Annotation for the trematode Paragonimus miyazaki's.</title>
        <authorList>
            <person name="Choi Y.-J."/>
        </authorList>
    </citation>
    <scope>NUCLEOTIDE SEQUENCE</scope>
    <source>
        <strain evidence="8">Japan</strain>
    </source>
</reference>
<dbReference type="GO" id="GO:0006974">
    <property type="term" value="P:DNA damage response"/>
    <property type="evidence" value="ECO:0007669"/>
    <property type="project" value="UniProtKB-KW"/>
</dbReference>
<organism evidence="8 9">
    <name type="scientific">Paragonimus skrjabini miyazakii</name>
    <dbReference type="NCBI Taxonomy" id="59628"/>
    <lineage>
        <taxon>Eukaryota</taxon>
        <taxon>Metazoa</taxon>
        <taxon>Spiralia</taxon>
        <taxon>Lophotrochozoa</taxon>
        <taxon>Platyhelminthes</taxon>
        <taxon>Trematoda</taxon>
        <taxon>Digenea</taxon>
        <taxon>Plagiorchiida</taxon>
        <taxon>Troglotremata</taxon>
        <taxon>Troglotrematidae</taxon>
        <taxon>Paragonimus</taxon>
    </lineage>
</organism>
<keyword evidence="3" id="KW-0539">Nucleus</keyword>
<feature type="region of interest" description="Disordered" evidence="6">
    <location>
        <begin position="604"/>
        <end position="646"/>
    </location>
</feature>
<protein>
    <recommendedName>
        <fullName evidence="4">PAX-interacting protein 1</fullName>
    </recommendedName>
    <alternativeName>
        <fullName evidence="5">PAX transactivation activation domain-interacting protein</fullName>
    </alternativeName>
</protein>
<dbReference type="PANTHER" id="PTHR23196:SF1">
    <property type="entry name" value="PAX-INTERACTING PROTEIN 1"/>
    <property type="match status" value="1"/>
</dbReference>
<dbReference type="Pfam" id="PF12738">
    <property type="entry name" value="PTCB-BRCT"/>
    <property type="match status" value="1"/>
</dbReference>
<evidence type="ECO:0000256" key="3">
    <source>
        <dbReference type="ARBA" id="ARBA00023242"/>
    </source>
</evidence>
<comment type="subcellular location">
    <subcellularLocation>
        <location evidence="1">Nucleus</location>
    </subcellularLocation>
</comment>
<dbReference type="InterPro" id="IPR051579">
    <property type="entry name" value="DDR_Transcriptional_Reg"/>
</dbReference>
<feature type="region of interest" description="Disordered" evidence="6">
    <location>
        <begin position="139"/>
        <end position="196"/>
    </location>
</feature>
<feature type="domain" description="BRCT" evidence="7">
    <location>
        <begin position="768"/>
        <end position="820"/>
    </location>
</feature>
<evidence type="ECO:0000256" key="6">
    <source>
        <dbReference type="SAM" id="MobiDB-lite"/>
    </source>
</evidence>
<proteinExistence type="predicted"/>
<feature type="compositionally biased region" description="Low complexity" evidence="6">
    <location>
        <begin position="451"/>
        <end position="461"/>
    </location>
</feature>
<evidence type="ECO:0000256" key="2">
    <source>
        <dbReference type="ARBA" id="ARBA00022763"/>
    </source>
</evidence>
<feature type="compositionally biased region" description="Polar residues" evidence="6">
    <location>
        <begin position="139"/>
        <end position="163"/>
    </location>
</feature>
<feature type="compositionally biased region" description="Low complexity" evidence="6">
    <location>
        <begin position="182"/>
        <end position="194"/>
    </location>
</feature>
<feature type="region of interest" description="Disordered" evidence="6">
    <location>
        <begin position="404"/>
        <end position="424"/>
    </location>
</feature>
<evidence type="ECO:0000256" key="5">
    <source>
        <dbReference type="ARBA" id="ARBA00030146"/>
    </source>
</evidence>
<keyword evidence="9" id="KW-1185">Reference proteome</keyword>
<evidence type="ECO:0000259" key="7">
    <source>
        <dbReference type="PROSITE" id="PS50172"/>
    </source>
</evidence>
<dbReference type="SMART" id="SM00292">
    <property type="entry name" value="BRCT"/>
    <property type="match status" value="3"/>
</dbReference>
<dbReference type="Gene3D" id="3.40.50.10190">
    <property type="entry name" value="BRCT domain"/>
    <property type="match status" value="3"/>
</dbReference>
<feature type="region of interest" description="Disordered" evidence="6">
    <location>
        <begin position="2515"/>
        <end position="2541"/>
    </location>
</feature>
<gene>
    <name evidence="8" type="ORF">EG68_03886</name>
</gene>
<name>A0A8S9YVK8_9TREM</name>
<dbReference type="Proteomes" id="UP000822476">
    <property type="component" value="Unassembled WGS sequence"/>
</dbReference>
<feature type="compositionally biased region" description="Low complexity" evidence="6">
    <location>
        <begin position="53"/>
        <end position="66"/>
    </location>
</feature>
<feature type="compositionally biased region" description="Low complexity" evidence="6">
    <location>
        <begin position="604"/>
        <end position="627"/>
    </location>
</feature>
<feature type="compositionally biased region" description="Low complexity" evidence="6">
    <location>
        <begin position="94"/>
        <end position="108"/>
    </location>
</feature>
<sequence length="3081" mass="333723">MSVATINTTGTCQFGSGGNLVTCQSIGPTGFGQVSNLCGPTAPGTPRKPKSPKSPGRAGANAFSGSGNSGGMKGTPKSPKGAKLSAVTKVLSSPPQQQPQQQQYQQQPQSASIVMASCPGASIPSVLLTGSLSQLQARQSNGTTMQPLPSGPTSAVSRPTSVQHFLATGSLPPPPPPHHLHQQQSQPQLSQQPQAMQQHVVSAAPAYLVQRHPGGQYQRAGGMLTAVSSCVQIPSQSAPLQQQRQFSQTQLSQPALYVRTTRQPYPAEVSDLVTTDHSSVAGAEQSINESLTSVLVTTGPSALPPQSSPYPPHVQLHHHQQAQSVVSFSQPMPQQMLLQQPAGHQLIQLKTSHGSQQTTQQLVDTTPGTNVCLSGMAQVGGVSLVGRMQPQQQLSTMSLGQQLTNHPSASMPQHNTGKPGTHHVQLSTVGRMSPVSSRVVPQTNQACYATQSQPQQQQQQPHSHHQQQKVKLSVPAAQFQGYVQAGQQPTQQIIFQSQTGQQLIAHHQPVAAAVSRGSVTPTGLSPSGVVLRAIGPHSAISTSASSTMCGILPTQSHLVTIASACAPQAPNQTAHMVNGVAGLQNSLLFQANQPTDCATLVQQSHQPMLQSHHHQQQQQRHQLYPHPQSAPQQQTGIPLQGQSGKPVQLPIQPQLVRPNQAGSVNVVGLNAGTVSYHTGVCALTPTSGGENISPQQHAAMVRAAGPNQAMVQLRHAQPVVPSQTLTRPVSCNQQPVPTPVAPTPLTAPPAPPILPTYYGHEGAPKPTRPEECLIGCVFLLLGYRAASESQRALWRRVMRSYGAEVVMAYDPNRVTHLVIDCQLEEPAIVKQIPDNQCRNRTGAWWNCSTDSHLYQSGVHKNRTTFYKCYDSTSQVSTSTSTPGSLTHSSLEVVPPSSPIRRSSSRLFRYAPLHRCPNPIQCMQKSREFRDLLARTCILSHLPPFRHTERVNQKELRSRRLDTYFCQYPAQDVDPIGRIHSVNVSWHSAQPMSVNQTPSDCFETSSCTVHSTDITSSIISNLLGLRHVSAHSEPKLMSSESFPSVRWIPSSINSQYCSHSMASIHHSASYPALTHFTRDVCVSERYTDTAPANDSIIYHSLKQNSLPDEFDPATVVSVHRSASLSKLDDRINYTPLHGSTDLSVWFPRSSSSYSSVDTSYMPPEPVIPRKEPPSPYVELDEILPQHSDPICLDHDMLDELRPLTRALSTVHVNPVLICAPVNGSTTPPSNSPSSSTLLLPDPPSRTKSSTTAPSTNSLGWPPTPSELQSHTTSHLRPHVIARCRVCLDVVNVLITPYNDLWMSTSPTQMSPPTEVPLLESFMDRDSSIPSHTTNNLGYSAIDAFGDQPMHVTGDLVSISERQLSDTTQIGGQSCDMQPIRATIVNPCLNRGDGVDVIGTKPSLSSKTRLSQPPLNIRVPEKNEGRPRTSEIKHPTIRKETGLPKPYGRREFRTVVSHLPTPCCLSDVFGSIRSRSLITSSPQLHQRYSTSLSSMSGMHMPFSFVMTRSRPELWIDDEVPMFSQLFCVPDVHGLRISVSNYGIALSPSACRLNNRLRTETTSRPADRRFQRILQRYPGSRADVLRETQRLHGAEYGFLILNTTAWNHMLCLTRDLDRCFPHWQLSRQLNRNRSARALRDRIRIVTIFWVNDVLSKGRMIPPYEILHLPSPFSNDITFSFIKSQIISLTGFEGKDRLKVEFMIRQLGASFTDYLEPSNTLLVCKRPEGKKYEMAQSWSVPCVNVRWLQDIYFGDLMALALDIPHKYLSFEPADVTVSLDRCTPRVQDLMIGWQTPIRLNHDAWTRLTKLSNDFAMEERERKRKLELDVISQPKSKKRTKCALAPLCEADVKLAMTCRTRLELLIAEAKEKGELQAALKEKLKRIVITEEQCPAQLPEVSELIKHGVQHKLADEECMLEGNETTHSYTSIQSEASEEPVVKSELALVGGGTLADSLTSQYALPNTPFSTSVDSLLESNQSNRPSALATSSFSAGPISTEPCAMIQVAPVVSPLTQAGGSVGNEVKLSDSPKQTECQRRNEVMTHDTVQSVVSLDVVHEASKAECEIISIKPEDESLGSNQTAVDRPVGGEVPQLSDELVAVRSNFSAPAVTISNADVSVNPSVVPSRKRTATDDLSDMNTKRPATDPLVDKGGIPETTCTVEIITHSQAPLISISAPSAEGLSAETPGSVVQTDTEAPVVKRSEDCIPPVGYPQSPATINTSVRIAFTAIDYESRLSLVELCLQLPDCQMVDSAEDATHLVCSRLLRTPKTYIAVALGRYLVTPKWIQASVLRGVWLDETPWLLSDPDAETQLGVRLSDSMVRARRRQMLGPEASLFAGLEFWLSPGACHREMCATLIKAGGGVVRHKRPTQKMALLPQPRQLIICHEDDSNVANYLMRLKTGNKAVHHEEFILSGVLRQELDYESYQIQYVNTLQSSLKAAVAAAEAALAHGGAMPQVPRTTVTECSGVNQAEVVYSTTGSRRPSLGTTECVSLDGRPVERDPRPINHSLLSTALPTRTSLESPRTPIIRTGSTDSSSDPSHSVSMNSYANLDTYAVLTSEARYSTSGTPLRPFAAQRQSVALTETPGHSMAPPIPKTHICRPTVPTGLQHLLADSMDHSHLPQDYYPISYRAHGPYDLVPSSRYRHPDAVHQSPLNTSTGTFCVTRATDGSSSYAGEIATAVNSSAAVSAYHHNVSPTTRHTYDPGPPGTEITSEPQRSISRPRAGGLLLSGPLTIPGTSYPTHRPVTALTAMIVAAESSTHDVASTEATGGTSVSTFVLPNSTAAFRAPCVTSSMMTQSSGLNARSAAADAHAVATATAAAANALIQSDRKSVVSLNDNGTSVPRARSPRTTLSASLFVADMSESKKPRIPVMHSISSGLSNASSLDAVTSLISAPMTFQMPVGTSDLTNLCRSYSPSVYSVGDHLHISTAHPVESVTALSCASTAAASLHSPVGRSLFPKVVSNFVDSDLARSASTELYPRLSVSSPSISSSVCLNSSTQSVTITENTAFLLMANNLMSTSGDIRPSVCPLPSSITLVSEPNHDHEQRNVHTTIASSSTHSASPSAEYRGALPSSNFESRI</sequence>
<feature type="region of interest" description="Disordered" evidence="6">
    <location>
        <begin position="878"/>
        <end position="897"/>
    </location>
</feature>
<feature type="region of interest" description="Disordered" evidence="6">
    <location>
        <begin position="2695"/>
        <end position="2717"/>
    </location>
</feature>
<feature type="region of interest" description="Disordered" evidence="6">
    <location>
        <begin position="1223"/>
        <end position="1270"/>
    </location>
</feature>
<evidence type="ECO:0000256" key="4">
    <source>
        <dbReference type="ARBA" id="ARBA00023858"/>
    </source>
</evidence>
<keyword evidence="2" id="KW-0227">DNA damage</keyword>
<feature type="region of interest" description="Disordered" evidence="6">
    <location>
        <begin position="37"/>
        <end position="108"/>
    </location>
</feature>
<dbReference type="SUPFAM" id="SSF52113">
    <property type="entry name" value="BRCT domain"/>
    <property type="match status" value="2"/>
</dbReference>
<dbReference type="InterPro" id="IPR036420">
    <property type="entry name" value="BRCT_dom_sf"/>
</dbReference>
<feature type="region of interest" description="Disordered" evidence="6">
    <location>
        <begin position="447"/>
        <end position="471"/>
    </location>
</feature>
<dbReference type="Pfam" id="PF16589">
    <property type="entry name" value="BRCT_2"/>
    <property type="match status" value="1"/>
</dbReference>
<dbReference type="EMBL" id="JTDE01001373">
    <property type="protein sequence ID" value="KAF7259089.1"/>
    <property type="molecule type" value="Genomic_DNA"/>
</dbReference>